<reference evidence="6" key="3">
    <citation type="submission" date="2020-12" db="UniProtKB">
        <authorList>
            <consortium name="EnsemblPlants"/>
        </authorList>
    </citation>
    <scope>IDENTIFICATION</scope>
</reference>
<proteinExistence type="predicted"/>
<dbReference type="PaxDb" id="3218-PP1S56_37V6.1"/>
<organism evidence="5">
    <name type="scientific">Physcomitrium patens</name>
    <name type="common">Spreading-leaved earth moss</name>
    <name type="synonym">Physcomitrella patens</name>
    <dbReference type="NCBI Taxonomy" id="3218"/>
    <lineage>
        <taxon>Eukaryota</taxon>
        <taxon>Viridiplantae</taxon>
        <taxon>Streptophyta</taxon>
        <taxon>Embryophyta</taxon>
        <taxon>Bryophyta</taxon>
        <taxon>Bryophytina</taxon>
        <taxon>Bryopsida</taxon>
        <taxon>Funariidae</taxon>
        <taxon>Funariales</taxon>
        <taxon>Funariaceae</taxon>
        <taxon>Physcomitrium</taxon>
    </lineage>
</organism>
<keyword evidence="4" id="KW-1133">Transmembrane helix</keyword>
<evidence type="ECO:0000256" key="1">
    <source>
        <dbReference type="ARBA" id="ARBA00004370"/>
    </source>
</evidence>
<evidence type="ECO:0000256" key="4">
    <source>
        <dbReference type="SAM" id="Phobius"/>
    </source>
</evidence>
<feature type="transmembrane region" description="Helical" evidence="4">
    <location>
        <begin position="54"/>
        <end position="77"/>
    </location>
</feature>
<dbReference type="AlphaFoldDB" id="A9S8F2"/>
<comment type="subcellular location">
    <subcellularLocation>
        <location evidence="1">Membrane</location>
    </subcellularLocation>
</comment>
<keyword evidence="4" id="KW-0812">Transmembrane</keyword>
<name>A9S8F2_PHYPA</name>
<accession>A9S8F2</accession>
<sequence length="243" mass="27277">MDASRDEENQNSSKVCTHPKELKRQETIPLKKHDNTEVDEEAAPASTSEKTSTIAVIAVISLILFLGLFALITWLAIRPIHAPRYTIDGVRVKSFNMNATDSTLSTLLEYSHRSQPQPQNELQVRLDHARYSIQWTGLGQGLSDGAFQATQKQQRHMVFHSQRVEIRTSTGSLTAQMKNASVPLQVYSKAKIHVVIGMYKSFPLNVVVDCKLVVAPPSPTNLEGKVVSKLCRLTRPRYKRRKS</sequence>
<evidence type="ECO:0000313" key="6">
    <source>
        <dbReference type="EnsemblPlants" id="PAC:32973967.CDS.1"/>
    </source>
</evidence>
<reference evidence="5 7" key="2">
    <citation type="journal article" date="2018" name="Plant J.">
        <title>The Physcomitrella patens chromosome-scale assembly reveals moss genome structure and evolution.</title>
        <authorList>
            <person name="Lang D."/>
            <person name="Ullrich K.K."/>
            <person name="Murat F."/>
            <person name="Fuchs J."/>
            <person name="Jenkins J."/>
            <person name="Haas F.B."/>
            <person name="Piednoel M."/>
            <person name="Gundlach H."/>
            <person name="Van Bel M."/>
            <person name="Meyberg R."/>
            <person name="Vives C."/>
            <person name="Morata J."/>
            <person name="Symeonidi A."/>
            <person name="Hiss M."/>
            <person name="Muchero W."/>
            <person name="Kamisugi Y."/>
            <person name="Saleh O."/>
            <person name="Blanc G."/>
            <person name="Decker E.L."/>
            <person name="van Gessel N."/>
            <person name="Grimwood J."/>
            <person name="Hayes R.D."/>
            <person name="Graham S.W."/>
            <person name="Gunter L.E."/>
            <person name="McDaniel S.F."/>
            <person name="Hoernstein S.N.W."/>
            <person name="Larsson A."/>
            <person name="Li F.W."/>
            <person name="Perroud P.F."/>
            <person name="Phillips J."/>
            <person name="Ranjan P."/>
            <person name="Rokshar D.S."/>
            <person name="Rothfels C.J."/>
            <person name="Schneider L."/>
            <person name="Shu S."/>
            <person name="Stevenson D.W."/>
            <person name="Thummler F."/>
            <person name="Tillich M."/>
            <person name="Villarreal Aguilar J.C."/>
            <person name="Widiez T."/>
            <person name="Wong G.K."/>
            <person name="Wymore A."/>
            <person name="Zhang Y."/>
            <person name="Zimmer A.D."/>
            <person name="Quatrano R.S."/>
            <person name="Mayer K.F.X."/>
            <person name="Goodstein D."/>
            <person name="Casacuberta J.M."/>
            <person name="Vandepoele K."/>
            <person name="Reski R."/>
            <person name="Cuming A.C."/>
            <person name="Tuskan G.A."/>
            <person name="Maumus F."/>
            <person name="Salse J."/>
            <person name="Schmutz J."/>
            <person name="Rensing S.A."/>
        </authorList>
    </citation>
    <scope>NUCLEOTIDE SEQUENCE [LARGE SCALE GENOMIC DNA]</scope>
    <source>
        <strain evidence="6 7">cv. Gransden 2004</strain>
    </source>
</reference>
<dbReference type="InterPro" id="IPR044839">
    <property type="entry name" value="NDR1-like"/>
</dbReference>
<dbReference type="HOGENOM" id="CLU_1144175_0_0_1"/>
<evidence type="ECO:0000256" key="3">
    <source>
        <dbReference type="SAM" id="MobiDB-lite"/>
    </source>
</evidence>
<protein>
    <recommendedName>
        <fullName evidence="8">Late embryogenesis abundant protein LEA-2 subgroup domain-containing protein</fullName>
    </recommendedName>
</protein>
<evidence type="ECO:0008006" key="8">
    <source>
        <dbReference type="Google" id="ProtNLM"/>
    </source>
</evidence>
<dbReference type="EnsemblPlants" id="Pp3c12_5620V3.1">
    <property type="protein sequence ID" value="PAC:32973967.CDS.1"/>
    <property type="gene ID" value="Pp3c12_5620"/>
</dbReference>
<dbReference type="Proteomes" id="UP000006727">
    <property type="component" value="Chromosome 12"/>
</dbReference>
<keyword evidence="2 4" id="KW-0472">Membrane</keyword>
<dbReference type="GO" id="GO:0016020">
    <property type="term" value="C:membrane"/>
    <property type="evidence" value="ECO:0007669"/>
    <property type="project" value="UniProtKB-SubCell"/>
</dbReference>
<dbReference type="EMBL" id="ABEU02000012">
    <property type="protein sequence ID" value="PNR43481.1"/>
    <property type="molecule type" value="Genomic_DNA"/>
</dbReference>
<feature type="compositionally biased region" description="Basic and acidic residues" evidence="3">
    <location>
        <begin position="18"/>
        <end position="36"/>
    </location>
</feature>
<evidence type="ECO:0000313" key="7">
    <source>
        <dbReference type="Proteomes" id="UP000006727"/>
    </source>
</evidence>
<evidence type="ECO:0000313" key="5">
    <source>
        <dbReference type="EMBL" id="PNR43481.1"/>
    </source>
</evidence>
<dbReference type="Gramene" id="Pp3c12_5620V3.1">
    <property type="protein sequence ID" value="PAC:32973967.CDS.1"/>
    <property type="gene ID" value="Pp3c12_5620"/>
</dbReference>
<evidence type="ECO:0000256" key="2">
    <source>
        <dbReference type="ARBA" id="ARBA00023136"/>
    </source>
</evidence>
<gene>
    <name evidence="5" type="ORF">PHYPA_015862</name>
</gene>
<keyword evidence="7" id="KW-1185">Reference proteome</keyword>
<dbReference type="PANTHER" id="PTHR31234">
    <property type="entry name" value="LATE EMBRYOGENESIS ABUNDANT (LEA) HYDROXYPROLINE-RICH GLYCOPROTEIN FAMILY"/>
    <property type="match status" value="1"/>
</dbReference>
<dbReference type="PANTHER" id="PTHR31234:SF2">
    <property type="entry name" value="OS05G0199100 PROTEIN"/>
    <property type="match status" value="1"/>
</dbReference>
<dbReference type="InParanoid" id="A9S8F2"/>
<dbReference type="GO" id="GO:0098542">
    <property type="term" value="P:defense response to other organism"/>
    <property type="evidence" value="ECO:0007669"/>
    <property type="project" value="InterPro"/>
</dbReference>
<feature type="region of interest" description="Disordered" evidence="3">
    <location>
        <begin position="1"/>
        <end position="47"/>
    </location>
</feature>
<reference evidence="5 7" key="1">
    <citation type="journal article" date="2008" name="Science">
        <title>The Physcomitrella genome reveals evolutionary insights into the conquest of land by plants.</title>
        <authorList>
            <person name="Rensing S."/>
            <person name="Lang D."/>
            <person name="Zimmer A."/>
            <person name="Terry A."/>
            <person name="Salamov A."/>
            <person name="Shapiro H."/>
            <person name="Nishiyama T."/>
            <person name="Perroud P.-F."/>
            <person name="Lindquist E."/>
            <person name="Kamisugi Y."/>
            <person name="Tanahashi T."/>
            <person name="Sakakibara K."/>
            <person name="Fujita T."/>
            <person name="Oishi K."/>
            <person name="Shin-I T."/>
            <person name="Kuroki Y."/>
            <person name="Toyoda A."/>
            <person name="Suzuki Y."/>
            <person name="Hashimoto A."/>
            <person name="Yamaguchi K."/>
            <person name="Sugano A."/>
            <person name="Kohara Y."/>
            <person name="Fujiyama A."/>
            <person name="Anterola A."/>
            <person name="Aoki S."/>
            <person name="Ashton N."/>
            <person name="Barbazuk W.B."/>
            <person name="Barker E."/>
            <person name="Bennetzen J."/>
            <person name="Bezanilla M."/>
            <person name="Blankenship R."/>
            <person name="Cho S.H."/>
            <person name="Dutcher S."/>
            <person name="Estelle M."/>
            <person name="Fawcett J.A."/>
            <person name="Gundlach H."/>
            <person name="Hanada K."/>
            <person name="Heyl A."/>
            <person name="Hicks K.A."/>
            <person name="Hugh J."/>
            <person name="Lohr M."/>
            <person name="Mayer K."/>
            <person name="Melkozernov A."/>
            <person name="Murata T."/>
            <person name="Nelson D."/>
            <person name="Pils B."/>
            <person name="Prigge M."/>
            <person name="Reiss B."/>
            <person name="Renner T."/>
            <person name="Rombauts S."/>
            <person name="Rushton P."/>
            <person name="Sanderfoot A."/>
            <person name="Schween G."/>
            <person name="Shiu S.-H."/>
            <person name="Stueber K."/>
            <person name="Theodoulou F.L."/>
            <person name="Tu H."/>
            <person name="Van de Peer Y."/>
            <person name="Verrier P.J."/>
            <person name="Waters E."/>
            <person name="Wood A."/>
            <person name="Yang L."/>
            <person name="Cove D."/>
            <person name="Cuming A."/>
            <person name="Hasebe M."/>
            <person name="Lucas S."/>
            <person name="Mishler D.B."/>
            <person name="Reski R."/>
            <person name="Grigoriev I."/>
            <person name="Quatrano R.S."/>
            <person name="Boore J.L."/>
        </authorList>
    </citation>
    <scope>NUCLEOTIDE SEQUENCE [LARGE SCALE GENOMIC DNA]</scope>
    <source>
        <strain evidence="6 7">cv. Gransden 2004</strain>
    </source>
</reference>